<feature type="signal peptide" evidence="2">
    <location>
        <begin position="1"/>
        <end position="25"/>
    </location>
</feature>
<keyword evidence="6" id="KW-1185">Reference proteome</keyword>
<dbReference type="Proteomes" id="UP000812270">
    <property type="component" value="Unassembled WGS sequence"/>
</dbReference>
<dbReference type="RefSeq" id="WP_217792854.1">
    <property type="nucleotide sequence ID" value="NZ_JAHSPG010000014.1"/>
</dbReference>
<feature type="domain" description="TonB-dependent receptor plug" evidence="4">
    <location>
        <begin position="53"/>
        <end position="159"/>
    </location>
</feature>
<keyword evidence="1" id="KW-0798">TonB box</keyword>
<dbReference type="NCBIfam" id="TIGR04056">
    <property type="entry name" value="OMP_RagA_SusC"/>
    <property type="match status" value="1"/>
</dbReference>
<dbReference type="Pfam" id="PF07715">
    <property type="entry name" value="Plug"/>
    <property type="match status" value="1"/>
</dbReference>
<organism evidence="5 6">
    <name type="scientific">Pinibacter aurantiacus</name>
    <dbReference type="NCBI Taxonomy" id="2851599"/>
    <lineage>
        <taxon>Bacteria</taxon>
        <taxon>Pseudomonadati</taxon>
        <taxon>Bacteroidota</taxon>
        <taxon>Chitinophagia</taxon>
        <taxon>Chitinophagales</taxon>
        <taxon>Chitinophagaceae</taxon>
        <taxon>Pinibacter</taxon>
    </lineage>
</organism>
<name>A0A9E2SBE6_9BACT</name>
<dbReference type="InterPro" id="IPR000531">
    <property type="entry name" value="Beta-barrel_TonB"/>
</dbReference>
<dbReference type="InterPro" id="IPR012910">
    <property type="entry name" value="Plug_dom"/>
</dbReference>
<comment type="similarity">
    <text evidence="1">Belongs to the TonB-dependent receptor family.</text>
</comment>
<evidence type="ECO:0000259" key="4">
    <source>
        <dbReference type="Pfam" id="PF07715"/>
    </source>
</evidence>
<dbReference type="EMBL" id="JAHSPG010000014">
    <property type="protein sequence ID" value="MBV4359022.1"/>
    <property type="molecule type" value="Genomic_DNA"/>
</dbReference>
<proteinExistence type="inferred from homology"/>
<evidence type="ECO:0000313" key="6">
    <source>
        <dbReference type="Proteomes" id="UP000812270"/>
    </source>
</evidence>
<feature type="domain" description="TonB-dependent receptor-like beta-barrel" evidence="3">
    <location>
        <begin position="347"/>
        <end position="711"/>
    </location>
</feature>
<dbReference type="InterPro" id="IPR023996">
    <property type="entry name" value="TonB-dep_OMP_SusC/RagA"/>
</dbReference>
<protein>
    <submittedName>
        <fullName evidence="5">SusC/RagA family TonB-linked outer membrane protein</fullName>
    </submittedName>
</protein>
<evidence type="ECO:0000313" key="5">
    <source>
        <dbReference type="EMBL" id="MBV4359022.1"/>
    </source>
</evidence>
<evidence type="ECO:0000256" key="2">
    <source>
        <dbReference type="SAM" id="SignalP"/>
    </source>
</evidence>
<feature type="chain" id="PRO_5038957900" evidence="2">
    <location>
        <begin position="26"/>
        <end position="959"/>
    </location>
</feature>
<dbReference type="AlphaFoldDB" id="A0A9E2SBE6"/>
<reference evidence="5" key="1">
    <citation type="submission" date="2021-06" db="EMBL/GenBank/DDBJ databases">
        <authorList>
            <person name="Huq M.A."/>
        </authorList>
    </citation>
    <scope>NUCLEOTIDE SEQUENCE</scope>
    <source>
        <strain evidence="5">MAH-26</strain>
    </source>
</reference>
<gene>
    <name evidence="5" type="ORF">KTO63_17775</name>
</gene>
<dbReference type="Pfam" id="PF00593">
    <property type="entry name" value="TonB_dep_Rec_b-barrel"/>
    <property type="match status" value="1"/>
</dbReference>
<evidence type="ECO:0000259" key="3">
    <source>
        <dbReference type="Pfam" id="PF00593"/>
    </source>
</evidence>
<keyword evidence="1" id="KW-0472">Membrane</keyword>
<comment type="caution">
    <text evidence="5">The sequence shown here is derived from an EMBL/GenBank/DDBJ whole genome shotgun (WGS) entry which is preliminary data.</text>
</comment>
<evidence type="ECO:0000256" key="1">
    <source>
        <dbReference type="RuleBase" id="RU003357"/>
    </source>
</evidence>
<dbReference type="GO" id="GO:0009279">
    <property type="term" value="C:cell outer membrane"/>
    <property type="evidence" value="ECO:0007669"/>
    <property type="project" value="UniProtKB-SubCell"/>
</dbReference>
<accession>A0A9E2SBE6</accession>
<comment type="subcellular location">
    <subcellularLocation>
        <location evidence="1">Cell outer membrane</location>
    </subcellularLocation>
</comment>
<sequence>MKNIIQYTIGLMAAAGVIAANTAIAQSKQTKAVAADTTVQQLEEGVLLKVRKRESLTANPSVPGTVLYKTPVANLSNTLYGTLQGLSVLQRSGEPGYDDAQLNVRGVGTYDNTDLPIYVDGFQTPRSYFSYLSPAEIESITLLKDAVSLAALGMKGANGALWVVTKRGQSGKSKITAQVVNGWQKPTMIDKPYGSYDYARLYNVAQSNDNYALNGNQYVWAPKYSDAALQSYKDGTGTNVDWYNEVLKKNGGYTDANVNFSGGNQTSKYGLIFDYMNQRGMYNVLPGYTSSSAQIQRYNIRSNLDFNFFKIFEAKVDIGGRIEDRKYPNYNGPTLWSNMATYPSNIYPVRDSASGFWSGTTTYPNNPVASINALGWAATHDRTLQANFNLKEKLDFVTQGLYLNEAVSFNTWSRNSSSKTATYARFNNGVNTTTDKTTNLVANDVSAPTSQYDWKQFQLTAGYDRTFGLHSVSAAAGYYVSNYQTDWNNNFSGLNRVNNIFYHYENISGRVHYAYNDKYLAEVAFGYSGSDNYAPNNRWGFYPAISLGWVASNESFLKNNPLLTYLKVRATAGKSGSDQSNQGRYLYQQYYGGNGTYYTGGSSLTGNTGVAPSYTANPNIFAEQSMKYDAGVDFTLFKKLSVTADVFMDKRSGIVTYDNSLMATYGATAPYRNVGKVTNKGYEISAQYNDNVGGFNYSLGGALMYAKNKVDYMAEIPTLNDFSKQTGLSIGSPIGLVAQGLYDITDFNADGTLKSGLPTPSFGSVQPGDIKYKDLDGNGRVDQFDVTKIGNPSAPSLYYSFNAQAAYKGFDLSVLFQGASGNQVNLISAAYNQTVAFVNNTNVYPIAGNAWAYYPSQGIDTRATADYPRLTTKTNNNNYQNSTFWMRNGAFLRVRNVELGYTLPASVLRKMRLDKLRIYASAVNPLTWAYLSKHYNMDPETITGYPGLKSFNAGISLTF</sequence>
<keyword evidence="2" id="KW-0732">Signal</keyword>